<dbReference type="PANTHER" id="PTHR30462:SF3">
    <property type="entry name" value="INTERMEMBRANE TRANSPORT PROTEIN PQIA"/>
    <property type="match status" value="1"/>
</dbReference>
<feature type="transmembrane region" description="Helical" evidence="9">
    <location>
        <begin position="349"/>
        <end position="375"/>
    </location>
</feature>
<feature type="transmembrane region" description="Helical" evidence="9">
    <location>
        <begin position="396"/>
        <end position="416"/>
    </location>
</feature>
<feature type="transmembrane region" description="Helical" evidence="9">
    <location>
        <begin position="96"/>
        <end position="121"/>
    </location>
</feature>
<evidence type="ECO:0000313" key="11">
    <source>
        <dbReference type="Proteomes" id="UP000247755"/>
    </source>
</evidence>
<evidence type="ECO:0000313" key="10">
    <source>
        <dbReference type="EMBL" id="PXX33876.1"/>
    </source>
</evidence>
<evidence type="ECO:0000256" key="3">
    <source>
        <dbReference type="ARBA" id="ARBA00022475"/>
    </source>
</evidence>
<protein>
    <submittedName>
        <fullName evidence="10">Paraquat-inducible protein A</fullName>
    </submittedName>
</protein>
<feature type="transmembrane region" description="Helical" evidence="9">
    <location>
        <begin position="142"/>
        <end position="162"/>
    </location>
</feature>
<evidence type="ECO:0000256" key="9">
    <source>
        <dbReference type="SAM" id="Phobius"/>
    </source>
</evidence>
<accession>A0A318IL49</accession>
<sequence>MKPENLVACHECDLLFRRPPRLRALAAHCPRCRARVSGSAHGRPALDRLCAIALAALFTYFIAQAFPIVALDAAGIASHATPADAVAALRLHGQPVVAAIVFCMTILFPLLELAAWLYVLVPLRAGRVPPRFEPVLRNMQRLRPWSMVEVFLLGILVTIVKMTSVAHVIPGPALFAFGALTMMLGFLTSFDLGGLWEARDEIITLRGGATPAAVSRRRHTPRRAAPVAPNAADATDATDATDTPSATGHGRPASVTARAAGLVACHTCGRVQPPHTEAAGARCTRCGSMLHERRPRSAARTGALVIAAALLYVPANLLPIMHATSLGCTEDDTILAGVAYFWTSGDWPLAVVVFVASVLVPMLKLAILALQAIAAHRGTPWRPLERARLHRLVERVGRWSMLDVFVVALTIALVHFGSFAEITPGPGALAFGAVVVLTMCASMQFDPRLIWDGVHRAAARPRS</sequence>
<dbReference type="Pfam" id="PF04403">
    <property type="entry name" value="PqiA"/>
    <property type="match status" value="2"/>
</dbReference>
<proteinExistence type="inferred from homology"/>
<organism evidence="10 11">
    <name type="scientific">Burkholderia pyrrocinia</name>
    <name type="common">Pseudomonas pyrrocinia</name>
    <dbReference type="NCBI Taxonomy" id="60550"/>
    <lineage>
        <taxon>Bacteria</taxon>
        <taxon>Pseudomonadati</taxon>
        <taxon>Pseudomonadota</taxon>
        <taxon>Betaproteobacteria</taxon>
        <taxon>Burkholderiales</taxon>
        <taxon>Burkholderiaceae</taxon>
        <taxon>Burkholderia</taxon>
        <taxon>Burkholderia cepacia complex</taxon>
    </lineage>
</organism>
<keyword evidence="7 9" id="KW-0472">Membrane</keyword>
<evidence type="ECO:0000256" key="6">
    <source>
        <dbReference type="ARBA" id="ARBA00022989"/>
    </source>
</evidence>
<keyword evidence="6 9" id="KW-1133">Transmembrane helix</keyword>
<dbReference type="InterPro" id="IPR007498">
    <property type="entry name" value="PqiA-like"/>
</dbReference>
<dbReference type="PANTHER" id="PTHR30462">
    <property type="entry name" value="INTERMEMBRANE TRANSPORT PROTEIN PQIB-RELATED"/>
    <property type="match status" value="1"/>
</dbReference>
<dbReference type="InterPro" id="IPR051800">
    <property type="entry name" value="PqiA-PqiB_transport"/>
</dbReference>
<feature type="region of interest" description="Disordered" evidence="8">
    <location>
        <begin position="210"/>
        <end position="252"/>
    </location>
</feature>
<dbReference type="RefSeq" id="WP_072439746.1">
    <property type="nucleotide sequence ID" value="NZ_QJJY01000009.1"/>
</dbReference>
<feature type="compositionally biased region" description="Low complexity" evidence="8">
    <location>
        <begin position="223"/>
        <end position="247"/>
    </location>
</feature>
<dbReference type="InterPro" id="IPR005219">
    <property type="entry name" value="PqiA-like_proteobact"/>
</dbReference>
<evidence type="ECO:0000256" key="7">
    <source>
        <dbReference type="ARBA" id="ARBA00023136"/>
    </source>
</evidence>
<comment type="subcellular location">
    <subcellularLocation>
        <location evidence="1">Cell inner membrane</location>
        <topology evidence="1">Multi-pass membrane protein</topology>
    </subcellularLocation>
</comment>
<evidence type="ECO:0000256" key="4">
    <source>
        <dbReference type="ARBA" id="ARBA00022519"/>
    </source>
</evidence>
<dbReference type="EMBL" id="QJJY01000009">
    <property type="protein sequence ID" value="PXX33876.1"/>
    <property type="molecule type" value="Genomic_DNA"/>
</dbReference>
<feature type="transmembrane region" description="Helical" evidence="9">
    <location>
        <begin position="174"/>
        <end position="196"/>
    </location>
</feature>
<feature type="transmembrane region" description="Helical" evidence="9">
    <location>
        <begin position="298"/>
        <end position="315"/>
    </location>
</feature>
<reference evidence="10 11" key="1">
    <citation type="submission" date="2018-05" db="EMBL/GenBank/DDBJ databases">
        <title>Comparative genomics of bacterial root endophytes of switchgrass collected from native prairies over two seasons.</title>
        <authorList>
            <person name="Tang Y."/>
        </authorList>
    </citation>
    <scope>NUCLEOTIDE SEQUENCE [LARGE SCALE GENOMIC DNA]</scope>
    <source>
        <strain evidence="10 11">NFIX32</strain>
    </source>
</reference>
<evidence type="ECO:0000256" key="1">
    <source>
        <dbReference type="ARBA" id="ARBA00004429"/>
    </source>
</evidence>
<name>A0A318IL49_BURPY</name>
<keyword evidence="3" id="KW-1003">Cell membrane</keyword>
<feature type="transmembrane region" description="Helical" evidence="9">
    <location>
        <begin position="422"/>
        <end position="441"/>
    </location>
</feature>
<keyword evidence="4" id="KW-0997">Cell inner membrane</keyword>
<evidence type="ECO:0000256" key="8">
    <source>
        <dbReference type="SAM" id="MobiDB-lite"/>
    </source>
</evidence>
<dbReference type="Proteomes" id="UP000247755">
    <property type="component" value="Unassembled WGS sequence"/>
</dbReference>
<keyword evidence="5 9" id="KW-0812">Transmembrane</keyword>
<gene>
    <name evidence="10" type="ORF">NA66_1009139</name>
</gene>
<dbReference type="AlphaFoldDB" id="A0A318IL49"/>
<feature type="transmembrane region" description="Helical" evidence="9">
    <location>
        <begin position="49"/>
        <end position="76"/>
    </location>
</feature>
<comment type="caution">
    <text evidence="10">The sequence shown here is derived from an EMBL/GenBank/DDBJ whole genome shotgun (WGS) entry which is preliminary data.</text>
</comment>
<dbReference type="NCBIfam" id="TIGR00155">
    <property type="entry name" value="pqiA_fam"/>
    <property type="match status" value="1"/>
</dbReference>
<evidence type="ECO:0000256" key="2">
    <source>
        <dbReference type="ARBA" id="ARBA00007555"/>
    </source>
</evidence>
<dbReference type="GO" id="GO:0005886">
    <property type="term" value="C:plasma membrane"/>
    <property type="evidence" value="ECO:0007669"/>
    <property type="project" value="UniProtKB-SubCell"/>
</dbReference>
<comment type="similarity">
    <text evidence="2">Belongs to the PqiA family.</text>
</comment>
<evidence type="ECO:0000256" key="5">
    <source>
        <dbReference type="ARBA" id="ARBA00022692"/>
    </source>
</evidence>